<organism evidence="2 3">
    <name type="scientific">Lentinula boryana</name>
    <dbReference type="NCBI Taxonomy" id="40481"/>
    <lineage>
        <taxon>Eukaryota</taxon>
        <taxon>Fungi</taxon>
        <taxon>Dikarya</taxon>
        <taxon>Basidiomycota</taxon>
        <taxon>Agaricomycotina</taxon>
        <taxon>Agaricomycetes</taxon>
        <taxon>Agaricomycetidae</taxon>
        <taxon>Agaricales</taxon>
        <taxon>Marasmiineae</taxon>
        <taxon>Omphalotaceae</taxon>
        <taxon>Lentinula</taxon>
    </lineage>
</organism>
<feature type="compositionally biased region" description="Acidic residues" evidence="1">
    <location>
        <begin position="168"/>
        <end position="180"/>
    </location>
</feature>
<evidence type="ECO:0000313" key="3">
    <source>
        <dbReference type="Proteomes" id="UP001163828"/>
    </source>
</evidence>
<name>A0ABQ8QNP8_9AGAR</name>
<dbReference type="Proteomes" id="UP001163828">
    <property type="component" value="Unassembled WGS sequence"/>
</dbReference>
<feature type="region of interest" description="Disordered" evidence="1">
    <location>
        <begin position="97"/>
        <end position="117"/>
    </location>
</feature>
<reference evidence="2" key="1">
    <citation type="submission" date="2022-08" db="EMBL/GenBank/DDBJ databases">
        <authorList>
            <consortium name="DOE Joint Genome Institute"/>
            <person name="Min B."/>
            <person name="Riley R."/>
            <person name="Sierra-Patev S."/>
            <person name="Naranjo-Ortiz M."/>
            <person name="Looney B."/>
            <person name="Konkel Z."/>
            <person name="Slot J.C."/>
            <person name="Sakamoto Y."/>
            <person name="Steenwyk J.L."/>
            <person name="Rokas A."/>
            <person name="Carro J."/>
            <person name="Camarero S."/>
            <person name="Ferreira P."/>
            <person name="Molpeceres G."/>
            <person name="Ruiz-Duenas F.J."/>
            <person name="Serrano A."/>
            <person name="Henrissat B."/>
            <person name="Drula E."/>
            <person name="Hughes K.W."/>
            <person name="Mata J.L."/>
            <person name="Ishikawa N.K."/>
            <person name="Vargas-Isla R."/>
            <person name="Ushijima S."/>
            <person name="Smith C.A."/>
            <person name="Ahrendt S."/>
            <person name="Andreopoulos W."/>
            <person name="He G."/>
            <person name="Labutti K."/>
            <person name="Lipzen A."/>
            <person name="Ng V."/>
            <person name="Sandor L."/>
            <person name="Barry K."/>
            <person name="Martinez A.T."/>
            <person name="Xiao Y."/>
            <person name="Gibbons J.G."/>
            <person name="Terashima K."/>
            <person name="Hibbett D.S."/>
            <person name="Grigoriev I.V."/>
        </authorList>
    </citation>
    <scope>NUCLEOTIDE SEQUENCE</scope>
    <source>
        <strain evidence="2">TFB10827</strain>
    </source>
</reference>
<feature type="region of interest" description="Disordered" evidence="1">
    <location>
        <begin position="253"/>
        <end position="279"/>
    </location>
</feature>
<evidence type="ECO:0000256" key="1">
    <source>
        <dbReference type="SAM" id="MobiDB-lite"/>
    </source>
</evidence>
<evidence type="ECO:0000313" key="2">
    <source>
        <dbReference type="EMBL" id="KAJ4000015.1"/>
    </source>
</evidence>
<feature type="compositionally biased region" description="Basic and acidic residues" evidence="1">
    <location>
        <begin position="136"/>
        <end position="145"/>
    </location>
</feature>
<sequence length="279" mass="31356">MSTSARQEEEFAAEMQWLEEEAVREAEEQRIAEEKKKEEERLAEERKKEEERIAEQEKQEEACCAQAQDAAFCRMVEESRKEKAKAAQELAERWERAASAASRRMGMMTPREPSGSKQKIYKLAAIVCDLSDEEIAEGKEKEKGITPRGVKRNRLRMIGGLPGGDSDPGSEEDDDDEEPEPSNKTPLVGKPRPALCVTANGNDAVGGVLGRREENRGKEIWRGRIWGEVGWVGMPTQSLGEIAAILVRREEREMGRENTIDEEEEEEEEKDGEGTCTSG</sequence>
<comment type="caution">
    <text evidence="2">The sequence shown here is derived from an EMBL/GenBank/DDBJ whole genome shotgun (WGS) entry which is preliminary data.</text>
</comment>
<accession>A0ABQ8QNP8</accession>
<gene>
    <name evidence="2" type="ORF">F5050DRAFT_1804495</name>
</gene>
<feature type="region of interest" description="Disordered" evidence="1">
    <location>
        <begin position="135"/>
        <end position="210"/>
    </location>
</feature>
<protein>
    <submittedName>
        <fullName evidence="2">Uncharacterized protein</fullName>
    </submittedName>
</protein>
<keyword evidence="3" id="KW-1185">Reference proteome</keyword>
<feature type="region of interest" description="Disordered" evidence="1">
    <location>
        <begin position="27"/>
        <end position="53"/>
    </location>
</feature>
<dbReference type="EMBL" id="MU790528">
    <property type="protein sequence ID" value="KAJ4000015.1"/>
    <property type="molecule type" value="Genomic_DNA"/>
</dbReference>
<proteinExistence type="predicted"/>
<feature type="compositionally biased region" description="Acidic residues" evidence="1">
    <location>
        <begin position="260"/>
        <end position="271"/>
    </location>
</feature>